<name>G4NJ70_PYRO7</name>
<evidence type="ECO:0000256" key="2">
    <source>
        <dbReference type="SAM" id="Phobius"/>
    </source>
</evidence>
<keyword evidence="2" id="KW-0812">Transmembrane</keyword>
<dbReference type="OrthoDB" id="5224377at2759"/>
<gene>
    <name evidence="3" type="ORF">MGG_02728</name>
</gene>
<dbReference type="eggNOG" id="ENOG502RMPR">
    <property type="taxonomic scope" value="Eukaryota"/>
</dbReference>
<protein>
    <submittedName>
        <fullName evidence="3">Uncharacterized protein</fullName>
    </submittedName>
</protein>
<dbReference type="GeneID" id="2682328"/>
<dbReference type="EMBL" id="CM001237">
    <property type="protein sequence ID" value="EHA46286.1"/>
    <property type="molecule type" value="Genomic_DNA"/>
</dbReference>
<feature type="compositionally biased region" description="Pro residues" evidence="1">
    <location>
        <begin position="221"/>
        <end position="234"/>
    </location>
</feature>
<keyword evidence="2" id="KW-1133">Transmembrane helix</keyword>
<evidence type="ECO:0000313" key="3">
    <source>
        <dbReference type="EMBL" id="EHA46286.1"/>
    </source>
</evidence>
<reference evidence="3 4" key="1">
    <citation type="journal article" date="2005" name="Nature">
        <title>The genome sequence of the rice blast fungus Magnaporthe grisea.</title>
        <authorList>
            <person name="Dean R.A."/>
            <person name="Talbot N.J."/>
            <person name="Ebbole D.J."/>
            <person name="Farman M.L."/>
            <person name="Mitchell T.K."/>
            <person name="Orbach M.J."/>
            <person name="Thon M."/>
            <person name="Kulkarni R."/>
            <person name="Xu J.R."/>
            <person name="Pan H."/>
            <person name="Read N.D."/>
            <person name="Lee Y.H."/>
            <person name="Carbone I."/>
            <person name="Brown D."/>
            <person name="Oh Y.Y."/>
            <person name="Donofrio N."/>
            <person name="Jeong J.S."/>
            <person name="Soanes D.M."/>
            <person name="Djonovic S."/>
            <person name="Kolomiets E."/>
            <person name="Rehmeyer C."/>
            <person name="Li W."/>
            <person name="Harding M."/>
            <person name="Kim S."/>
            <person name="Lebrun M.H."/>
            <person name="Bohnert H."/>
            <person name="Coughlan S."/>
            <person name="Butler J."/>
            <person name="Calvo S."/>
            <person name="Ma L.J."/>
            <person name="Nicol R."/>
            <person name="Purcell S."/>
            <person name="Nusbaum C."/>
            <person name="Galagan J.E."/>
            <person name="Birren B.W."/>
        </authorList>
    </citation>
    <scope>NUCLEOTIDE SEQUENCE [LARGE SCALE GENOMIC DNA]</scope>
    <source>
        <strain evidence="4">70-15 / ATCC MYA-4617 / FGSC 8958</strain>
    </source>
</reference>
<dbReference type="HOGENOM" id="CLU_767420_0_0_1"/>
<proteinExistence type="predicted"/>
<dbReference type="RefSeq" id="XP_003721029.1">
    <property type="nucleotide sequence ID" value="XM_003720981.1"/>
</dbReference>
<evidence type="ECO:0000313" key="4">
    <source>
        <dbReference type="Proteomes" id="UP000009058"/>
    </source>
</evidence>
<feature type="transmembrane region" description="Helical" evidence="2">
    <location>
        <begin position="21"/>
        <end position="39"/>
    </location>
</feature>
<feature type="transmembrane region" description="Helical" evidence="2">
    <location>
        <begin position="329"/>
        <end position="353"/>
    </location>
</feature>
<dbReference type="KEGG" id="mgr:MGG_02728"/>
<sequence length="361" mass="40041">MTRFIIRYVFSSRFLSHSHARLYPCVLFCSPLAIFSRLFPKRTRDLLFTHHLSPLSECVLFCCKYSKRAQVLYFSFLLLFFLLYQLFQTWTVFHRSLAFVLTSHRLYSSLVKDLEFGPLGRAVTIRYSHVATLKPANKRLVKMSGTGNNDSGAAHGKKKPAPLMTSKYVPSTEYQSNRLAPMKPLAMPSPLSPAFRSPGQQKPLITPVGLPSSPAYGFQAPQPPPYLQPDPPSPTYSQASFVPLNSLKQDEAHPLDLQPPRMGQSPYGNHNIPNGSTHSVYNYSTDWIPMQPPTPRNGGFGISSTGLPITAADAEAEALALKKRKRLRMLVFCGVPAVAVLTALTLGVIFGFMRYGSNGSA</sequence>
<keyword evidence="2" id="KW-0472">Membrane</keyword>
<dbReference type="Proteomes" id="UP000009058">
    <property type="component" value="Chromosome 7"/>
</dbReference>
<feature type="region of interest" description="Disordered" evidence="1">
    <location>
        <begin position="213"/>
        <end position="240"/>
    </location>
</feature>
<dbReference type="VEuPathDB" id="FungiDB:MGG_02728"/>
<evidence type="ECO:0000256" key="1">
    <source>
        <dbReference type="SAM" id="MobiDB-lite"/>
    </source>
</evidence>
<dbReference type="InParanoid" id="G4NJ70"/>
<feature type="transmembrane region" description="Helical" evidence="2">
    <location>
        <begin position="70"/>
        <end position="87"/>
    </location>
</feature>
<accession>G4NJ70</accession>
<dbReference type="AlphaFoldDB" id="G4NJ70"/>
<organism evidence="3 4">
    <name type="scientific">Pyricularia oryzae (strain 70-15 / ATCC MYA-4617 / FGSC 8958)</name>
    <name type="common">Rice blast fungus</name>
    <name type="synonym">Magnaporthe oryzae</name>
    <dbReference type="NCBI Taxonomy" id="242507"/>
    <lineage>
        <taxon>Eukaryota</taxon>
        <taxon>Fungi</taxon>
        <taxon>Dikarya</taxon>
        <taxon>Ascomycota</taxon>
        <taxon>Pezizomycotina</taxon>
        <taxon>Sordariomycetes</taxon>
        <taxon>Sordariomycetidae</taxon>
        <taxon>Magnaporthales</taxon>
        <taxon>Pyriculariaceae</taxon>
        <taxon>Pyricularia</taxon>
    </lineage>
</organism>
<keyword evidence="4" id="KW-1185">Reference proteome</keyword>
<reference key="2">
    <citation type="submission" date="2011-05" db="EMBL/GenBank/DDBJ databases">
        <title>The Genome Sequence of Magnaporthe oryzae 70-15.</title>
        <authorList>
            <consortium name="The Broad Institute Genome Sequencing Platform"/>
            <person name="Ma L.-J."/>
            <person name="Dead R."/>
            <person name="Young S.K."/>
            <person name="Zeng Q."/>
            <person name="Gargeya S."/>
            <person name="Fitzgerald M."/>
            <person name="Haas B."/>
            <person name="Abouelleil A."/>
            <person name="Alvarado L."/>
            <person name="Arachchi H.M."/>
            <person name="Berlin A."/>
            <person name="Brown A."/>
            <person name="Chapman S.B."/>
            <person name="Chen Z."/>
            <person name="Dunbar C."/>
            <person name="Freedman E."/>
            <person name="Gearin G."/>
            <person name="Gellesch M."/>
            <person name="Goldberg J."/>
            <person name="Griggs A."/>
            <person name="Gujja S."/>
            <person name="Heiman D."/>
            <person name="Howarth C."/>
            <person name="Larson L."/>
            <person name="Lui A."/>
            <person name="MacDonald P.J.P."/>
            <person name="Mehta T."/>
            <person name="Montmayeur A."/>
            <person name="Murphy C."/>
            <person name="Neiman D."/>
            <person name="Pearson M."/>
            <person name="Priest M."/>
            <person name="Roberts A."/>
            <person name="Saif S."/>
            <person name="Shea T."/>
            <person name="Shenoy N."/>
            <person name="Sisk P."/>
            <person name="Stolte C."/>
            <person name="Sykes S."/>
            <person name="Yandava C."/>
            <person name="Wortman J."/>
            <person name="Nusbaum C."/>
            <person name="Birren B."/>
        </authorList>
    </citation>
    <scope>NUCLEOTIDE SEQUENCE</scope>
    <source>
        <strain>70-15</strain>
    </source>
</reference>